<accession>A0A1C1CB16</accession>
<evidence type="ECO:0000259" key="3">
    <source>
        <dbReference type="Pfam" id="PF25545"/>
    </source>
</evidence>
<dbReference type="VEuPathDB" id="FungiDB:G647_03611"/>
<dbReference type="PANTHER" id="PTHR42470">
    <property type="entry name" value="VAST DOMAIN-CONTAINING PROTEIN"/>
    <property type="match status" value="1"/>
</dbReference>
<feature type="coiled-coil region" evidence="1">
    <location>
        <begin position="452"/>
        <end position="479"/>
    </location>
</feature>
<evidence type="ECO:0000313" key="5">
    <source>
        <dbReference type="Proteomes" id="UP000094526"/>
    </source>
</evidence>
<dbReference type="EMBL" id="LGRB01000019">
    <property type="protein sequence ID" value="OCT45714.1"/>
    <property type="molecule type" value="Genomic_DNA"/>
</dbReference>
<feature type="domain" description="DUF7924" evidence="3">
    <location>
        <begin position="122"/>
        <end position="311"/>
    </location>
</feature>
<organism evidence="4 5">
    <name type="scientific">Cladophialophora carrionii</name>
    <dbReference type="NCBI Taxonomy" id="86049"/>
    <lineage>
        <taxon>Eukaryota</taxon>
        <taxon>Fungi</taxon>
        <taxon>Dikarya</taxon>
        <taxon>Ascomycota</taxon>
        <taxon>Pezizomycotina</taxon>
        <taxon>Eurotiomycetes</taxon>
        <taxon>Chaetothyriomycetidae</taxon>
        <taxon>Chaetothyriales</taxon>
        <taxon>Herpotrichiellaceae</taxon>
        <taxon>Cladophialophora</taxon>
    </lineage>
</organism>
<dbReference type="Proteomes" id="UP000094526">
    <property type="component" value="Unassembled WGS sequence"/>
</dbReference>
<feature type="region of interest" description="Disordered" evidence="2">
    <location>
        <begin position="1"/>
        <end position="26"/>
    </location>
</feature>
<evidence type="ECO:0000256" key="2">
    <source>
        <dbReference type="SAM" id="MobiDB-lite"/>
    </source>
</evidence>
<sequence>MSSSSRSSTPSLSSDDSDQPSATSYDGSHLSWRAFRREVLATHQIRVLDSAPKDRIPSSFLQIFEAANEDSFRFDDQKTCFWNQVATGRGFGSSPIFPPTLLPPLTSELLSRGMVPAFSSREALPERAVNDTGPMYDLSIPHPSLVCGFSAAAFSSRELSLIPQSLQPTGTMVHWDSGFLNPGAATYCPFLTFERAYGNKEHRVESANNQCGITGSYCVRALQMLYARASRESSARQVLEPPVSFSCTIDNSFALINLHWLDLSQGQTYYMAPLCQFDLSKDVHFNKFMIWTQAIGDWALAHMLPMLKDALERLSRCTSPVTPAPFFPIHRTSAMQQTRLRLDTGPAINKDELLISSLRATFENIPWRFEDNPDSGLSSSTASWGSPMVADFTFSNLNYPAVHPPRSNACVSAPNSSVVARRRIARADPPRSAMAASPAYTQDQETIWQRRFNDAMDEIKGLRTQLQAFQREVEGLKASVRVEATSNARCDSYADGLRSCGIATIDHTPITPKAPTPVTSLEAEPLSNSPIIVSSALPLWRCATIAFLGHFVAEFSQNRHLRMLAYGCTTSACCLALLVPRPAGISFVRELAKMKVVLLGIGKQR</sequence>
<keyword evidence="1" id="KW-0175">Coiled coil</keyword>
<protein>
    <recommendedName>
        <fullName evidence="3">DUF7924 domain-containing protein</fullName>
    </recommendedName>
</protein>
<dbReference type="OrthoDB" id="4136440at2759"/>
<dbReference type="InterPro" id="IPR057684">
    <property type="entry name" value="DUF7924"/>
</dbReference>
<dbReference type="PANTHER" id="PTHR42470:SF2">
    <property type="match status" value="1"/>
</dbReference>
<feature type="compositionally biased region" description="Low complexity" evidence="2">
    <location>
        <begin position="1"/>
        <end position="14"/>
    </location>
</feature>
<keyword evidence="5" id="KW-1185">Reference proteome</keyword>
<gene>
    <name evidence="4" type="ORF">CLCR_01488</name>
</gene>
<evidence type="ECO:0000256" key="1">
    <source>
        <dbReference type="SAM" id="Coils"/>
    </source>
</evidence>
<comment type="caution">
    <text evidence="4">The sequence shown here is derived from an EMBL/GenBank/DDBJ whole genome shotgun (WGS) entry which is preliminary data.</text>
</comment>
<name>A0A1C1CB16_9EURO</name>
<dbReference type="AlphaFoldDB" id="A0A1C1CB16"/>
<evidence type="ECO:0000313" key="4">
    <source>
        <dbReference type="EMBL" id="OCT45714.1"/>
    </source>
</evidence>
<dbReference type="eggNOG" id="ENOG502R9SQ">
    <property type="taxonomic scope" value="Eukaryota"/>
</dbReference>
<dbReference type="VEuPathDB" id="FungiDB:CLCR_01488"/>
<proteinExistence type="predicted"/>
<reference evidence="5" key="1">
    <citation type="submission" date="2015-07" db="EMBL/GenBank/DDBJ databases">
        <authorList>
            <person name="Teixeira M.M."/>
            <person name="Souza R.C."/>
            <person name="Almeida L.G."/>
            <person name="Vicente V.A."/>
            <person name="de Hoog S."/>
            <person name="Bocca A.L."/>
            <person name="de Almeida S.R."/>
            <person name="Vasconcelos A.T."/>
            <person name="Felipe M.S."/>
        </authorList>
    </citation>
    <scope>NUCLEOTIDE SEQUENCE [LARGE SCALE GENOMIC DNA]</scope>
    <source>
        <strain evidence="5">KSF</strain>
    </source>
</reference>
<dbReference type="Pfam" id="PF25545">
    <property type="entry name" value="DUF7924"/>
    <property type="match status" value="1"/>
</dbReference>